<keyword evidence="7 8" id="KW-0472">Membrane</keyword>
<keyword evidence="4" id="KW-0653">Protein transport</keyword>
<dbReference type="KEGG" id="puo:RZN69_16560"/>
<evidence type="ECO:0000256" key="5">
    <source>
        <dbReference type="ARBA" id="ARBA00022989"/>
    </source>
</evidence>
<name>A0AAQ3LDQ4_9BACT</name>
<dbReference type="PANTHER" id="PTHR42982">
    <property type="entry name" value="SEC-INDEPENDENT PROTEIN TRANSLOCASE PROTEIN TATA"/>
    <property type="match status" value="1"/>
</dbReference>
<dbReference type="AlphaFoldDB" id="A0AAQ3LDQ4"/>
<dbReference type="InterPro" id="IPR003369">
    <property type="entry name" value="TatA/B/E"/>
</dbReference>
<dbReference type="Proteomes" id="UP001304300">
    <property type="component" value="Chromosome"/>
</dbReference>
<dbReference type="EMBL" id="CP136920">
    <property type="protein sequence ID" value="WOO40234.1"/>
    <property type="molecule type" value="Genomic_DNA"/>
</dbReference>
<evidence type="ECO:0000256" key="1">
    <source>
        <dbReference type="ARBA" id="ARBA00004167"/>
    </source>
</evidence>
<evidence type="ECO:0000256" key="2">
    <source>
        <dbReference type="ARBA" id="ARBA00022448"/>
    </source>
</evidence>
<sequence length="72" mass="7927">MIPHQPIPAFIQNLAGWEIALILFVLIFFVGGKRLPKLARGIGKSIIEFKKAKSNAATTFQEASKAMDESQV</sequence>
<accession>A0AAQ3LDQ4</accession>
<keyword evidence="5 8" id="KW-1133">Transmembrane helix</keyword>
<keyword evidence="10" id="KW-1185">Reference proteome</keyword>
<dbReference type="Gene3D" id="1.20.5.3310">
    <property type="match status" value="1"/>
</dbReference>
<evidence type="ECO:0000256" key="7">
    <source>
        <dbReference type="ARBA" id="ARBA00023136"/>
    </source>
</evidence>
<dbReference type="PANTHER" id="PTHR42982:SF1">
    <property type="entry name" value="SEC-INDEPENDENT PROTEIN TRANSLOCASE PROTEIN TATA"/>
    <property type="match status" value="1"/>
</dbReference>
<reference evidence="9 10" key="1">
    <citation type="submission" date="2023-10" db="EMBL/GenBank/DDBJ databases">
        <title>Rubellicoccus peritrichatus gen. nov., sp. nov., isolated from an algae of coral reef tank.</title>
        <authorList>
            <person name="Luo J."/>
        </authorList>
    </citation>
    <scope>NUCLEOTIDE SEQUENCE [LARGE SCALE GENOMIC DNA]</scope>
    <source>
        <strain evidence="9 10">CR14</strain>
    </source>
</reference>
<comment type="subcellular location">
    <subcellularLocation>
        <location evidence="1">Membrane</location>
        <topology evidence="1">Single-pass membrane protein</topology>
    </subcellularLocation>
</comment>
<dbReference type="Pfam" id="PF02416">
    <property type="entry name" value="TatA_B_E"/>
    <property type="match status" value="1"/>
</dbReference>
<evidence type="ECO:0000256" key="6">
    <source>
        <dbReference type="ARBA" id="ARBA00023010"/>
    </source>
</evidence>
<keyword evidence="3 8" id="KW-0812">Transmembrane</keyword>
<keyword evidence="2" id="KW-0813">Transport</keyword>
<proteinExistence type="predicted"/>
<dbReference type="RefSeq" id="WP_317832385.1">
    <property type="nucleotide sequence ID" value="NZ_CP136920.1"/>
</dbReference>
<evidence type="ECO:0000313" key="9">
    <source>
        <dbReference type="EMBL" id="WOO40234.1"/>
    </source>
</evidence>
<evidence type="ECO:0000313" key="10">
    <source>
        <dbReference type="Proteomes" id="UP001304300"/>
    </source>
</evidence>
<organism evidence="9 10">
    <name type="scientific">Rubellicoccus peritrichatus</name>
    <dbReference type="NCBI Taxonomy" id="3080537"/>
    <lineage>
        <taxon>Bacteria</taxon>
        <taxon>Pseudomonadati</taxon>
        <taxon>Verrucomicrobiota</taxon>
        <taxon>Opitutia</taxon>
        <taxon>Puniceicoccales</taxon>
        <taxon>Cerasicoccaceae</taxon>
        <taxon>Rubellicoccus</taxon>
    </lineage>
</organism>
<dbReference type="GO" id="GO:0016020">
    <property type="term" value="C:membrane"/>
    <property type="evidence" value="ECO:0007669"/>
    <property type="project" value="UniProtKB-ARBA"/>
</dbReference>
<dbReference type="GO" id="GO:0015031">
    <property type="term" value="P:protein transport"/>
    <property type="evidence" value="ECO:0007669"/>
    <property type="project" value="UniProtKB-KW"/>
</dbReference>
<evidence type="ECO:0000256" key="8">
    <source>
        <dbReference type="SAM" id="Phobius"/>
    </source>
</evidence>
<feature type="transmembrane region" description="Helical" evidence="8">
    <location>
        <begin position="14"/>
        <end position="32"/>
    </location>
</feature>
<keyword evidence="6" id="KW-0811">Translocation</keyword>
<evidence type="ECO:0000256" key="3">
    <source>
        <dbReference type="ARBA" id="ARBA00022692"/>
    </source>
</evidence>
<protein>
    <submittedName>
        <fullName evidence="9">Twin-arginine translocase TatA/TatE family subunit</fullName>
    </submittedName>
</protein>
<gene>
    <name evidence="9" type="ORF">RZN69_16560</name>
</gene>
<evidence type="ECO:0000256" key="4">
    <source>
        <dbReference type="ARBA" id="ARBA00022927"/>
    </source>
</evidence>